<evidence type="ECO:0000256" key="5">
    <source>
        <dbReference type="ARBA" id="ARBA00022881"/>
    </source>
</evidence>
<keyword evidence="1 8" id="KW-0963">Cytoplasm</keyword>
<dbReference type="eggNOG" id="COG0322">
    <property type="taxonomic scope" value="Bacteria"/>
</dbReference>
<dbReference type="SMART" id="SM00465">
    <property type="entry name" value="GIYc"/>
    <property type="match status" value="1"/>
</dbReference>
<dbReference type="EMBL" id="AWVF01000110">
    <property type="protein sequence ID" value="ERJ96658.1"/>
    <property type="molecule type" value="Genomic_DNA"/>
</dbReference>
<dbReference type="InterPro" id="IPR003583">
    <property type="entry name" value="Hlx-hairpin-Hlx_DNA-bd_motif"/>
</dbReference>
<dbReference type="Pfam" id="PF08459">
    <property type="entry name" value="UvrC_RNaseH_dom"/>
    <property type="match status" value="1"/>
</dbReference>
<evidence type="ECO:0000259" key="11">
    <source>
        <dbReference type="PROSITE" id="PS50165"/>
    </source>
</evidence>
<gene>
    <name evidence="8" type="primary">uvrC</name>
    <name evidence="12" type="ORF">RUMCAL_00988</name>
</gene>
<keyword evidence="3 8" id="KW-0228">DNA excision</keyword>
<dbReference type="InterPro" id="IPR004791">
    <property type="entry name" value="UvrC"/>
</dbReference>
<dbReference type="Pfam" id="PF22920">
    <property type="entry name" value="UvrC_RNaseH"/>
    <property type="match status" value="1"/>
</dbReference>
<keyword evidence="13" id="KW-1185">Reference proteome</keyword>
<feature type="domain" description="UvrC family homology region profile" evidence="11">
    <location>
        <begin position="234"/>
        <end position="461"/>
    </location>
</feature>
<comment type="similarity">
    <text evidence="8">Belongs to the UvrC family.</text>
</comment>
<dbReference type="InterPro" id="IPR001943">
    <property type="entry name" value="UVR_dom"/>
</dbReference>
<dbReference type="SUPFAM" id="SSF47781">
    <property type="entry name" value="RuvA domain 2-like"/>
    <property type="match status" value="1"/>
</dbReference>
<keyword evidence="4" id="KW-0378">Hydrolase</keyword>
<evidence type="ECO:0000259" key="10">
    <source>
        <dbReference type="PROSITE" id="PS50164"/>
    </source>
</evidence>
<evidence type="ECO:0000256" key="3">
    <source>
        <dbReference type="ARBA" id="ARBA00022769"/>
    </source>
</evidence>
<comment type="function">
    <text evidence="8">The UvrABC repair system catalyzes the recognition and processing of DNA lesions. UvrC both incises the 5' and 3' sides of the lesion. The N-terminal half is responsible for the 3' incision and the C-terminal half is responsible for the 5' incision.</text>
</comment>
<dbReference type="Gene3D" id="3.40.1440.10">
    <property type="entry name" value="GIY-YIG endonuclease"/>
    <property type="match status" value="1"/>
</dbReference>
<evidence type="ECO:0000256" key="8">
    <source>
        <dbReference type="HAMAP-Rule" id="MF_00203"/>
    </source>
</evidence>
<dbReference type="PANTHER" id="PTHR30562:SF10">
    <property type="entry name" value="EXCINUCLEASE CHO"/>
    <property type="match status" value="1"/>
</dbReference>
<evidence type="ECO:0000313" key="13">
    <source>
        <dbReference type="Proteomes" id="UP000016662"/>
    </source>
</evidence>
<dbReference type="STRING" id="411473.RUMCAL_00988"/>
<dbReference type="InterPro" id="IPR047296">
    <property type="entry name" value="GIY-YIG_UvrC_Cho"/>
</dbReference>
<dbReference type="FunFam" id="3.40.1440.10:FF:000001">
    <property type="entry name" value="UvrABC system protein C"/>
    <property type="match status" value="1"/>
</dbReference>
<evidence type="ECO:0000256" key="4">
    <source>
        <dbReference type="ARBA" id="ARBA00022801"/>
    </source>
</evidence>
<dbReference type="HOGENOM" id="CLU_014841_3_2_9"/>
<accession>U2MBI4</accession>
<dbReference type="GO" id="GO:0003677">
    <property type="term" value="F:DNA binding"/>
    <property type="evidence" value="ECO:0007669"/>
    <property type="project" value="UniProtKB-UniRule"/>
</dbReference>
<dbReference type="Proteomes" id="UP000016662">
    <property type="component" value="Unassembled WGS sequence"/>
</dbReference>
<evidence type="ECO:0000256" key="2">
    <source>
        <dbReference type="ARBA" id="ARBA00022763"/>
    </source>
</evidence>
<keyword evidence="6 8" id="KW-0234">DNA repair</keyword>
<dbReference type="Pfam" id="PF02151">
    <property type="entry name" value="UVR"/>
    <property type="match status" value="1"/>
</dbReference>
<dbReference type="GO" id="GO:0009432">
    <property type="term" value="P:SOS response"/>
    <property type="evidence" value="ECO:0007669"/>
    <property type="project" value="UniProtKB-UniRule"/>
</dbReference>
<dbReference type="SUPFAM" id="SSF82771">
    <property type="entry name" value="GIY-YIG endonuclease"/>
    <property type="match status" value="1"/>
</dbReference>
<organism evidence="12 13">
    <name type="scientific">Ruminococcus callidus ATCC 27760</name>
    <dbReference type="NCBI Taxonomy" id="411473"/>
    <lineage>
        <taxon>Bacteria</taxon>
        <taxon>Bacillati</taxon>
        <taxon>Bacillota</taxon>
        <taxon>Clostridia</taxon>
        <taxon>Eubacteriales</taxon>
        <taxon>Oscillospiraceae</taxon>
        <taxon>Ruminococcus</taxon>
    </lineage>
</organism>
<dbReference type="Gene3D" id="3.30.420.340">
    <property type="entry name" value="UvrC, RNAse H endonuclease domain"/>
    <property type="match status" value="1"/>
</dbReference>
<evidence type="ECO:0000259" key="9">
    <source>
        <dbReference type="PROSITE" id="PS50151"/>
    </source>
</evidence>
<comment type="subunit">
    <text evidence="8">Interacts with UvrB in an incision complex.</text>
</comment>
<sequence length="591" mass="67592">MKDQKSEIIYIGKAKNLKNRVTSYFRESADHTPKVASMVEHVYDYDFIVTDSEYEALVLECSLIKQHQPKYNILLKDDKGYTYLCFSEEPYPRLTVEKNKKKAGTYLGPYMSGYVAREAAKEANRVFQLPTCRKRFPEDFKKTRPCLNYHIKQCMGVCRGCISQKDYAEVIQQAKAYIQMGSTDSVKRMQEEMERAAEALDFERAAMLRDRIAAVTKAGETQKIMDAALEEADVIAMAEHMGTQCVSILRYRGRRLFDKETFFFQENASREEVMDSYLTQYYEHHRGEIPKNIVLEFAMPDPEMYEQLFTNFAGRRVHITVPQRGMLCQFVQLSRNNANEELAIRFNRTGREVQALEELGAVLGLPQPPQYIEAYDISNLSSTSMVCGMVVFENGRPLKKAYKRFRMKEHVTQDDYACMKEALTRRLKHYLAQDEEGFSRLPDLILLDGGQGHVNTIAPVISGFGLHIPVFGMVKDQKHRTRAISSAGGEISLSANRSAFHLLTQIQDEVHRYSVAYMHSIHVKSSYQMELTKVRGIGEKKAQKLLLRFKTLVNLKQATLEELETTAGINRTTAEELYGVIQEMTGGNSTG</sequence>
<dbReference type="InterPro" id="IPR036876">
    <property type="entry name" value="UVR_dom_sf"/>
</dbReference>
<dbReference type="PANTHER" id="PTHR30562">
    <property type="entry name" value="UVRC/OXIDOREDUCTASE"/>
    <property type="match status" value="1"/>
</dbReference>
<protein>
    <recommendedName>
        <fullName evidence="8">UvrABC system protein C</fullName>
        <shortName evidence="8">Protein UvrC</shortName>
    </recommendedName>
    <alternativeName>
        <fullName evidence="8">Excinuclease ABC subunit C</fullName>
    </alternativeName>
</protein>
<dbReference type="Gene3D" id="4.10.860.10">
    <property type="entry name" value="UVR domain"/>
    <property type="match status" value="1"/>
</dbReference>
<dbReference type="AlphaFoldDB" id="U2MBI4"/>
<proteinExistence type="inferred from homology"/>
<evidence type="ECO:0000313" key="12">
    <source>
        <dbReference type="EMBL" id="ERJ96658.1"/>
    </source>
</evidence>
<dbReference type="SMART" id="SM00278">
    <property type="entry name" value="HhH1"/>
    <property type="match status" value="2"/>
</dbReference>
<keyword evidence="7 8" id="KW-0742">SOS response</keyword>
<dbReference type="InterPro" id="IPR038476">
    <property type="entry name" value="UvrC_RNase_H_dom_sf"/>
</dbReference>
<dbReference type="GO" id="GO:0005737">
    <property type="term" value="C:cytoplasm"/>
    <property type="evidence" value="ECO:0007669"/>
    <property type="project" value="UniProtKB-SubCell"/>
</dbReference>
<name>U2MBI4_9FIRM</name>
<dbReference type="InterPro" id="IPR050066">
    <property type="entry name" value="UvrABC_protein_C"/>
</dbReference>
<dbReference type="PROSITE" id="PS50164">
    <property type="entry name" value="GIY_YIG"/>
    <property type="match status" value="1"/>
</dbReference>
<dbReference type="PROSITE" id="PS50151">
    <property type="entry name" value="UVR"/>
    <property type="match status" value="1"/>
</dbReference>
<dbReference type="PROSITE" id="PS50165">
    <property type="entry name" value="UVRC"/>
    <property type="match status" value="1"/>
</dbReference>
<dbReference type="CDD" id="cd10434">
    <property type="entry name" value="GIY-YIG_UvrC_Cho"/>
    <property type="match status" value="1"/>
</dbReference>
<dbReference type="InterPro" id="IPR035901">
    <property type="entry name" value="GIY-YIG_endonuc_sf"/>
</dbReference>
<dbReference type="GO" id="GO:0006289">
    <property type="term" value="P:nucleotide-excision repair"/>
    <property type="evidence" value="ECO:0007669"/>
    <property type="project" value="UniProtKB-UniRule"/>
</dbReference>
<keyword evidence="5 8" id="KW-0267">Excision nuclease</keyword>
<dbReference type="GO" id="GO:0009380">
    <property type="term" value="C:excinuclease repair complex"/>
    <property type="evidence" value="ECO:0007669"/>
    <property type="project" value="InterPro"/>
</dbReference>
<evidence type="ECO:0000256" key="7">
    <source>
        <dbReference type="ARBA" id="ARBA00023236"/>
    </source>
</evidence>
<dbReference type="HAMAP" id="MF_00203">
    <property type="entry name" value="UvrC"/>
    <property type="match status" value="1"/>
</dbReference>
<dbReference type="NCBIfam" id="TIGR00194">
    <property type="entry name" value="uvrC"/>
    <property type="match status" value="1"/>
</dbReference>
<dbReference type="InterPro" id="IPR001162">
    <property type="entry name" value="UvrC_RNase_H_dom"/>
</dbReference>
<feature type="domain" description="UVR" evidence="9">
    <location>
        <begin position="183"/>
        <end position="218"/>
    </location>
</feature>
<dbReference type="GO" id="GO:0009381">
    <property type="term" value="F:excinuclease ABC activity"/>
    <property type="evidence" value="ECO:0007669"/>
    <property type="project" value="UniProtKB-UniRule"/>
</dbReference>
<dbReference type="InterPro" id="IPR010994">
    <property type="entry name" value="RuvA_2-like"/>
</dbReference>
<keyword evidence="2 8" id="KW-0227">DNA damage</keyword>
<evidence type="ECO:0000256" key="6">
    <source>
        <dbReference type="ARBA" id="ARBA00023204"/>
    </source>
</evidence>
<feature type="domain" description="GIY-YIG" evidence="10">
    <location>
        <begin position="1"/>
        <end position="73"/>
    </location>
</feature>
<dbReference type="Gene3D" id="1.10.150.20">
    <property type="entry name" value="5' to 3' exonuclease, C-terminal subdomain"/>
    <property type="match status" value="1"/>
</dbReference>
<comment type="subcellular location">
    <subcellularLocation>
        <location evidence="8">Cytoplasm</location>
    </subcellularLocation>
</comment>
<evidence type="ECO:0000256" key="1">
    <source>
        <dbReference type="ARBA" id="ARBA00022490"/>
    </source>
</evidence>
<dbReference type="InterPro" id="IPR000305">
    <property type="entry name" value="GIY-YIG_endonuc"/>
</dbReference>
<dbReference type="PATRIC" id="fig|411473.3.peg.809"/>
<dbReference type="Pfam" id="PF14520">
    <property type="entry name" value="HHH_5"/>
    <property type="match status" value="1"/>
</dbReference>
<reference evidence="12 13" key="1">
    <citation type="submission" date="2013-07" db="EMBL/GenBank/DDBJ databases">
        <authorList>
            <person name="Weinstock G."/>
            <person name="Sodergren E."/>
            <person name="Wylie T."/>
            <person name="Fulton L."/>
            <person name="Fulton R."/>
            <person name="Fronick C."/>
            <person name="O'Laughlin M."/>
            <person name="Godfrey J."/>
            <person name="Miner T."/>
            <person name="Herter B."/>
            <person name="Appelbaum E."/>
            <person name="Cordes M."/>
            <person name="Lek S."/>
            <person name="Wollam A."/>
            <person name="Pepin K.H."/>
            <person name="Palsikar V.B."/>
            <person name="Mitreva M."/>
            <person name="Wilson R.K."/>
        </authorList>
    </citation>
    <scope>NUCLEOTIDE SEQUENCE [LARGE SCALE GENOMIC DNA]</scope>
    <source>
        <strain evidence="12 13">ATCC 27760</strain>
    </source>
</reference>
<dbReference type="SUPFAM" id="SSF46600">
    <property type="entry name" value="C-terminal UvrC-binding domain of UvrB"/>
    <property type="match status" value="1"/>
</dbReference>
<dbReference type="Pfam" id="PF01541">
    <property type="entry name" value="GIY-YIG"/>
    <property type="match status" value="1"/>
</dbReference>
<comment type="caution">
    <text evidence="12">The sequence shown here is derived from an EMBL/GenBank/DDBJ whole genome shotgun (WGS) entry which is preliminary data.</text>
</comment>